<keyword evidence="1 2" id="KW-0597">Phosphoprotein</keyword>
<dbReference type="Gene3D" id="3.40.50.2300">
    <property type="match status" value="1"/>
</dbReference>
<feature type="modified residue" description="4-aspartylphosphate" evidence="2">
    <location>
        <position position="53"/>
    </location>
</feature>
<evidence type="ECO:0000313" key="5">
    <source>
        <dbReference type="Proteomes" id="UP000306340"/>
    </source>
</evidence>
<dbReference type="PROSITE" id="PS50110">
    <property type="entry name" value="RESPONSE_REGULATORY"/>
    <property type="match status" value="1"/>
</dbReference>
<feature type="non-terminal residue" evidence="4">
    <location>
        <position position="125"/>
    </location>
</feature>
<dbReference type="InterPro" id="IPR001789">
    <property type="entry name" value="Sig_transdc_resp-reg_receiver"/>
</dbReference>
<dbReference type="SUPFAM" id="SSF52172">
    <property type="entry name" value="CheY-like"/>
    <property type="match status" value="1"/>
</dbReference>
<comment type="caution">
    <text evidence="4">The sequence shown here is derived from an EMBL/GenBank/DDBJ whole genome shotgun (WGS) entry which is preliminary data.</text>
</comment>
<organism evidence="4 5">
    <name type="scientific">Cereibacter changlensis</name>
    <dbReference type="NCBI Taxonomy" id="402884"/>
    <lineage>
        <taxon>Bacteria</taxon>
        <taxon>Pseudomonadati</taxon>
        <taxon>Pseudomonadota</taxon>
        <taxon>Alphaproteobacteria</taxon>
        <taxon>Rhodobacterales</taxon>
        <taxon>Paracoccaceae</taxon>
        <taxon>Cereibacter</taxon>
    </lineage>
</organism>
<dbReference type="Proteomes" id="UP000306340">
    <property type="component" value="Unassembled WGS sequence"/>
</dbReference>
<evidence type="ECO:0000313" key="4">
    <source>
        <dbReference type="EMBL" id="TKA94675.1"/>
    </source>
</evidence>
<proteinExistence type="predicted"/>
<dbReference type="EMBL" id="SWAU01000302">
    <property type="protein sequence ID" value="TKA94675.1"/>
    <property type="molecule type" value="Genomic_DNA"/>
</dbReference>
<feature type="domain" description="Response regulatory" evidence="3">
    <location>
        <begin position="4"/>
        <end position="120"/>
    </location>
</feature>
<evidence type="ECO:0000256" key="2">
    <source>
        <dbReference type="PROSITE-ProRule" id="PRU00169"/>
    </source>
</evidence>
<dbReference type="RefSeq" id="WP_136794230.1">
    <property type="nucleotide sequence ID" value="NZ_SWAU01000302.1"/>
</dbReference>
<gene>
    <name evidence="4" type="ORF">FAZ78_21075</name>
</gene>
<dbReference type="GO" id="GO:0000160">
    <property type="term" value="P:phosphorelay signal transduction system"/>
    <property type="evidence" value="ECO:0007669"/>
    <property type="project" value="InterPro"/>
</dbReference>
<sequence length="125" mass="13570">MVGRILIVDDVATNRIVLKVKLGAACYRPMLAADGAGCLAIARAEAPDLILLDLKLPDMSGIEVLRHLREDPTTRDIPVIMISAMSDPASRLAALAAGADEFMAKPYDDLLLMARMRSLLRAREL</sequence>
<reference evidence="4 5" key="1">
    <citation type="submission" date="2019-04" db="EMBL/GenBank/DDBJ databases">
        <title>Crypto-aerobic microbial life in anoxic (sulfidic) marine sediments.</title>
        <authorList>
            <person name="Bhattacharya S."/>
            <person name="Roy C."/>
            <person name="Mondal N."/>
            <person name="Sarkar J."/>
            <person name="Mandal S."/>
            <person name="Rameez M.J."/>
            <person name="Ghosh W."/>
        </authorList>
    </citation>
    <scope>NUCLEOTIDE SEQUENCE [LARGE SCALE GENOMIC DNA]</scope>
    <source>
        <strain evidence="4 5">SBBC</strain>
    </source>
</reference>
<name>A0A4U0YSL0_9RHOB</name>
<evidence type="ECO:0000259" key="3">
    <source>
        <dbReference type="PROSITE" id="PS50110"/>
    </source>
</evidence>
<accession>A0A4U0YSL0</accession>
<dbReference type="PANTHER" id="PTHR44591:SF3">
    <property type="entry name" value="RESPONSE REGULATORY DOMAIN-CONTAINING PROTEIN"/>
    <property type="match status" value="1"/>
</dbReference>
<dbReference type="InterPro" id="IPR011006">
    <property type="entry name" value="CheY-like_superfamily"/>
</dbReference>
<protein>
    <submittedName>
        <fullName evidence="4">Response regulator</fullName>
    </submittedName>
</protein>
<dbReference type="PANTHER" id="PTHR44591">
    <property type="entry name" value="STRESS RESPONSE REGULATOR PROTEIN 1"/>
    <property type="match status" value="1"/>
</dbReference>
<dbReference type="InterPro" id="IPR050595">
    <property type="entry name" value="Bact_response_regulator"/>
</dbReference>
<dbReference type="SMART" id="SM00448">
    <property type="entry name" value="REC"/>
    <property type="match status" value="1"/>
</dbReference>
<dbReference type="AlphaFoldDB" id="A0A4U0YSL0"/>
<evidence type="ECO:0000256" key="1">
    <source>
        <dbReference type="ARBA" id="ARBA00022553"/>
    </source>
</evidence>
<dbReference type="Pfam" id="PF00072">
    <property type="entry name" value="Response_reg"/>
    <property type="match status" value="1"/>
</dbReference>